<gene>
    <name evidence="2" type="ORF">Mgra_00008294</name>
</gene>
<accession>A0A8S9ZG76</accession>
<dbReference type="Proteomes" id="UP000605970">
    <property type="component" value="Unassembled WGS sequence"/>
</dbReference>
<sequence length="86" mass="9848">MKLKEYNTIAILSNKKFHFSSVAIYYLFTQKIAKNLFFLLIFLTVLPRKAINFVPLIFIFKNSIASKLQQNSITQTGSLVCLTSVI</sequence>
<keyword evidence="1" id="KW-1133">Transmembrane helix</keyword>
<keyword evidence="3" id="KW-1185">Reference proteome</keyword>
<evidence type="ECO:0008006" key="4">
    <source>
        <dbReference type="Google" id="ProtNLM"/>
    </source>
</evidence>
<proteinExistence type="predicted"/>
<keyword evidence="1" id="KW-0812">Transmembrane</keyword>
<evidence type="ECO:0000313" key="2">
    <source>
        <dbReference type="EMBL" id="KAF7632285.1"/>
    </source>
</evidence>
<dbReference type="EMBL" id="JABEBT010000106">
    <property type="protein sequence ID" value="KAF7632285.1"/>
    <property type="molecule type" value="Genomic_DNA"/>
</dbReference>
<protein>
    <recommendedName>
        <fullName evidence="4">Transmembrane protein</fullName>
    </recommendedName>
</protein>
<dbReference type="AlphaFoldDB" id="A0A8S9ZG76"/>
<evidence type="ECO:0000256" key="1">
    <source>
        <dbReference type="SAM" id="Phobius"/>
    </source>
</evidence>
<reference evidence="2" key="1">
    <citation type="journal article" date="2020" name="Ecol. Evol.">
        <title>Genome structure and content of the rice root-knot nematode (Meloidogyne graminicola).</title>
        <authorList>
            <person name="Phan N.T."/>
            <person name="Danchin E.G.J."/>
            <person name="Klopp C."/>
            <person name="Perfus-Barbeoch L."/>
            <person name="Kozlowski D.K."/>
            <person name="Koutsovoulos G.D."/>
            <person name="Lopez-Roques C."/>
            <person name="Bouchez O."/>
            <person name="Zahm M."/>
            <person name="Besnard G."/>
            <person name="Bellafiore S."/>
        </authorList>
    </citation>
    <scope>NUCLEOTIDE SEQUENCE</scope>
    <source>
        <strain evidence="2">VN-18</strain>
    </source>
</reference>
<comment type="caution">
    <text evidence="2">The sequence shown here is derived from an EMBL/GenBank/DDBJ whole genome shotgun (WGS) entry which is preliminary data.</text>
</comment>
<feature type="transmembrane region" description="Helical" evidence="1">
    <location>
        <begin position="36"/>
        <end position="60"/>
    </location>
</feature>
<organism evidence="2 3">
    <name type="scientific">Meloidogyne graminicola</name>
    <dbReference type="NCBI Taxonomy" id="189291"/>
    <lineage>
        <taxon>Eukaryota</taxon>
        <taxon>Metazoa</taxon>
        <taxon>Ecdysozoa</taxon>
        <taxon>Nematoda</taxon>
        <taxon>Chromadorea</taxon>
        <taxon>Rhabditida</taxon>
        <taxon>Tylenchina</taxon>
        <taxon>Tylenchomorpha</taxon>
        <taxon>Tylenchoidea</taxon>
        <taxon>Meloidogynidae</taxon>
        <taxon>Meloidogyninae</taxon>
        <taxon>Meloidogyne</taxon>
    </lineage>
</organism>
<name>A0A8S9ZG76_9BILA</name>
<evidence type="ECO:0000313" key="3">
    <source>
        <dbReference type="Proteomes" id="UP000605970"/>
    </source>
</evidence>
<keyword evidence="1" id="KW-0472">Membrane</keyword>